<dbReference type="Proteomes" id="UP000015105">
    <property type="component" value="Chromosome 7D"/>
</dbReference>
<proteinExistence type="predicted"/>
<dbReference type="InterPro" id="IPR001810">
    <property type="entry name" value="F-box_dom"/>
</dbReference>
<feature type="region of interest" description="Disordered" evidence="1">
    <location>
        <begin position="1"/>
        <end position="30"/>
    </location>
</feature>
<dbReference type="Pfam" id="PF12937">
    <property type="entry name" value="F-box-like"/>
    <property type="match status" value="1"/>
</dbReference>
<evidence type="ECO:0000256" key="1">
    <source>
        <dbReference type="SAM" id="MobiDB-lite"/>
    </source>
</evidence>
<reference evidence="4" key="1">
    <citation type="journal article" date="2014" name="Science">
        <title>Ancient hybridizations among the ancestral genomes of bread wheat.</title>
        <authorList>
            <consortium name="International Wheat Genome Sequencing Consortium,"/>
            <person name="Marcussen T."/>
            <person name="Sandve S.R."/>
            <person name="Heier L."/>
            <person name="Spannagl M."/>
            <person name="Pfeifer M."/>
            <person name="Jakobsen K.S."/>
            <person name="Wulff B.B."/>
            <person name="Steuernagel B."/>
            <person name="Mayer K.F."/>
            <person name="Olsen O.A."/>
        </authorList>
    </citation>
    <scope>NUCLEOTIDE SEQUENCE [LARGE SCALE GENOMIC DNA]</scope>
    <source>
        <strain evidence="4">cv. AL8/78</strain>
    </source>
</reference>
<feature type="compositionally biased region" description="Polar residues" evidence="1">
    <location>
        <begin position="1"/>
        <end position="11"/>
    </location>
</feature>
<reference evidence="4" key="2">
    <citation type="journal article" date="2017" name="Nat. Plants">
        <title>The Aegilops tauschii genome reveals multiple impacts of transposons.</title>
        <authorList>
            <person name="Zhao G."/>
            <person name="Zou C."/>
            <person name="Li K."/>
            <person name="Wang K."/>
            <person name="Li T."/>
            <person name="Gao L."/>
            <person name="Zhang X."/>
            <person name="Wang H."/>
            <person name="Yang Z."/>
            <person name="Liu X."/>
            <person name="Jiang W."/>
            <person name="Mao L."/>
            <person name="Kong X."/>
            <person name="Jiao Y."/>
            <person name="Jia J."/>
        </authorList>
    </citation>
    <scope>NUCLEOTIDE SEQUENCE [LARGE SCALE GENOMIC DNA]</scope>
    <source>
        <strain evidence="4">cv. AL8/78</strain>
    </source>
</reference>
<dbReference type="Gramene" id="AET7Gv21078800.1">
    <property type="protein sequence ID" value="AET7Gv21078800.1"/>
    <property type="gene ID" value="AET7Gv21078800"/>
</dbReference>
<keyword evidence="4" id="KW-1185">Reference proteome</keyword>
<organism evidence="3 4">
    <name type="scientific">Aegilops tauschii subsp. strangulata</name>
    <name type="common">Goatgrass</name>
    <dbReference type="NCBI Taxonomy" id="200361"/>
    <lineage>
        <taxon>Eukaryota</taxon>
        <taxon>Viridiplantae</taxon>
        <taxon>Streptophyta</taxon>
        <taxon>Embryophyta</taxon>
        <taxon>Tracheophyta</taxon>
        <taxon>Spermatophyta</taxon>
        <taxon>Magnoliopsida</taxon>
        <taxon>Liliopsida</taxon>
        <taxon>Poales</taxon>
        <taxon>Poaceae</taxon>
        <taxon>BOP clade</taxon>
        <taxon>Pooideae</taxon>
        <taxon>Triticodae</taxon>
        <taxon>Triticeae</taxon>
        <taxon>Triticinae</taxon>
        <taxon>Aegilops</taxon>
    </lineage>
</organism>
<feature type="domain" description="F-box" evidence="2">
    <location>
        <begin position="146"/>
        <end position="187"/>
    </location>
</feature>
<dbReference type="SMART" id="SM00256">
    <property type="entry name" value="FBOX"/>
    <property type="match status" value="1"/>
</dbReference>
<evidence type="ECO:0000313" key="3">
    <source>
        <dbReference type="EnsemblPlants" id="AET7Gv21078800.1"/>
    </source>
</evidence>
<reference evidence="3" key="3">
    <citation type="journal article" date="2017" name="Nature">
        <title>Genome sequence of the progenitor of the wheat D genome Aegilops tauschii.</title>
        <authorList>
            <person name="Luo M.C."/>
            <person name="Gu Y.Q."/>
            <person name="Puiu D."/>
            <person name="Wang H."/>
            <person name="Twardziok S.O."/>
            <person name="Deal K.R."/>
            <person name="Huo N."/>
            <person name="Zhu T."/>
            <person name="Wang L."/>
            <person name="Wang Y."/>
            <person name="McGuire P.E."/>
            <person name="Liu S."/>
            <person name="Long H."/>
            <person name="Ramasamy R.K."/>
            <person name="Rodriguez J.C."/>
            <person name="Van S.L."/>
            <person name="Yuan L."/>
            <person name="Wang Z."/>
            <person name="Xia Z."/>
            <person name="Xiao L."/>
            <person name="Anderson O.D."/>
            <person name="Ouyang S."/>
            <person name="Liang Y."/>
            <person name="Zimin A.V."/>
            <person name="Pertea G."/>
            <person name="Qi P."/>
            <person name="Bennetzen J.L."/>
            <person name="Dai X."/>
            <person name="Dawson M.W."/>
            <person name="Muller H.G."/>
            <person name="Kugler K."/>
            <person name="Rivarola-Duarte L."/>
            <person name="Spannagl M."/>
            <person name="Mayer K.F.X."/>
            <person name="Lu F.H."/>
            <person name="Bevan M.W."/>
            <person name="Leroy P."/>
            <person name="Li P."/>
            <person name="You F.M."/>
            <person name="Sun Q."/>
            <person name="Liu Z."/>
            <person name="Lyons E."/>
            <person name="Wicker T."/>
            <person name="Salzberg S.L."/>
            <person name="Devos K.M."/>
            <person name="Dvorak J."/>
        </authorList>
    </citation>
    <scope>NUCLEOTIDE SEQUENCE [LARGE SCALE GENOMIC DNA]</scope>
    <source>
        <strain evidence="3">cv. AL8/78</strain>
    </source>
</reference>
<dbReference type="PANTHER" id="PTHR33110:SF142">
    <property type="entry name" value="F-BOX DOMAIN-CONTAINING PROTEIN"/>
    <property type="match status" value="1"/>
</dbReference>
<dbReference type="Pfam" id="PF03478">
    <property type="entry name" value="Beta-prop_KIB1-4"/>
    <property type="match status" value="1"/>
</dbReference>
<name>A0A453SUA5_AEGTS</name>
<accession>A0A453SUA5</accession>
<evidence type="ECO:0000313" key="4">
    <source>
        <dbReference type="Proteomes" id="UP000015105"/>
    </source>
</evidence>
<dbReference type="SUPFAM" id="SSF81383">
    <property type="entry name" value="F-box domain"/>
    <property type="match status" value="1"/>
</dbReference>
<dbReference type="AlphaFoldDB" id="A0A453SUA5"/>
<dbReference type="InterPro" id="IPR036047">
    <property type="entry name" value="F-box-like_dom_sf"/>
</dbReference>
<dbReference type="EnsemblPlants" id="AET7Gv21078800.1">
    <property type="protein sequence ID" value="AET7Gv21078800.1"/>
    <property type="gene ID" value="AET7Gv21078800"/>
</dbReference>
<reference evidence="3" key="5">
    <citation type="journal article" date="2021" name="G3 (Bethesda)">
        <title>Aegilops tauschii genome assembly Aet v5.0 features greater sequence contiguity and improved annotation.</title>
        <authorList>
            <person name="Wang L."/>
            <person name="Zhu T."/>
            <person name="Rodriguez J.C."/>
            <person name="Deal K.R."/>
            <person name="Dubcovsky J."/>
            <person name="McGuire P.E."/>
            <person name="Lux T."/>
            <person name="Spannagl M."/>
            <person name="Mayer K.F.X."/>
            <person name="Baldrich P."/>
            <person name="Meyers B.C."/>
            <person name="Huo N."/>
            <person name="Gu Y.Q."/>
            <person name="Zhou H."/>
            <person name="Devos K.M."/>
            <person name="Bennetzen J.L."/>
            <person name="Unver T."/>
            <person name="Budak H."/>
            <person name="Gulick P.J."/>
            <person name="Galiba G."/>
            <person name="Kalapos B."/>
            <person name="Nelson D.R."/>
            <person name="Li P."/>
            <person name="You F.M."/>
            <person name="Luo M.C."/>
            <person name="Dvorak J."/>
        </authorList>
    </citation>
    <scope>NUCLEOTIDE SEQUENCE [LARGE SCALE GENOMIC DNA]</scope>
    <source>
        <strain evidence="3">cv. AL8/78</strain>
    </source>
</reference>
<dbReference type="PANTHER" id="PTHR33110">
    <property type="entry name" value="F-BOX/KELCH-REPEAT PROTEIN-RELATED"/>
    <property type="match status" value="1"/>
</dbReference>
<dbReference type="Gene3D" id="1.20.1280.50">
    <property type="match status" value="1"/>
</dbReference>
<protein>
    <recommendedName>
        <fullName evidence="2">F-box domain-containing protein</fullName>
    </recommendedName>
</protein>
<evidence type="ECO:0000259" key="2">
    <source>
        <dbReference type="SMART" id="SM00256"/>
    </source>
</evidence>
<dbReference type="InterPro" id="IPR005174">
    <property type="entry name" value="KIB1-4_b-propeller"/>
</dbReference>
<sequence length="534" mass="59277">RRFPHQNQSARPKTLSPPVHHNGEIHPLSSSRICTAPPLHRRPLLPSLLRPRSLACSTRSPSAVELGEVAAARWGGADLRRGGRVAAGWSGSAPRSRGGCDGSAAVMLGAGLSAKIRRAMAALLRGRSRRLLRIASPGSRAPWSELPADLLALVLSRLPSQTDRVRLRAVCRSWRSAARLRPLSPPLPWLFVRGDTFLTLSEGAPHRMPLDLNEIHLRVPAGSMFFLVRRDGRCSLMNPSSGEMTPLQPQVNSNRLKIDLSCRSYNWISKVVVSDRIVAVTVPYSGMVTIFPRTATTSSGAGLCWVPPAASTDVVDTDIALFQGELYVVLTKKHHISGSESELPELHRLEIDEQQNRVRSVQCIRGRPRNGVDDPGLREHESWRSVSNLVECGNRLLMVERYTVVEKFVVWDDVSRESGSIAIRTQIKVWEGVDLTGSHGHWSKADTLMGHALFVSRGCSESLPAAQCGARQDCIYFVTTEHPRLRSRRKMELHDDVLRCVVYNVRDRRMEPLETMAATASPWEQPTWFFPADA</sequence>
<reference evidence="3" key="4">
    <citation type="submission" date="2019-03" db="UniProtKB">
        <authorList>
            <consortium name="EnsemblPlants"/>
        </authorList>
    </citation>
    <scope>IDENTIFICATION</scope>
</reference>